<sequence length="80" mass="9091">MKFKIYAGVKFTSRYAVSYIVASQIMRCCRIKVLHARCYRSGAICRAAPFCDPFAPYLLRSVTRVAVAVRDFASSYILEL</sequence>
<keyword evidence="2" id="KW-1185">Reference proteome</keyword>
<comment type="caution">
    <text evidence="1">The sequence shown here is derived from an EMBL/GenBank/DDBJ whole genome shotgun (WGS) entry which is preliminary data.</text>
</comment>
<dbReference type="AlphaFoldDB" id="C8PK19"/>
<proteinExistence type="predicted"/>
<dbReference type="EMBL" id="ACYG01000027">
    <property type="protein sequence ID" value="EEV17274.1"/>
    <property type="molecule type" value="Genomic_DNA"/>
</dbReference>
<dbReference type="Proteomes" id="UP000005709">
    <property type="component" value="Unassembled WGS sequence"/>
</dbReference>
<accession>C8PK19</accession>
<reference evidence="1 2" key="1">
    <citation type="submission" date="2009-07" db="EMBL/GenBank/DDBJ databases">
        <authorList>
            <person name="Madupu R."/>
            <person name="Sebastian Y."/>
            <person name="Durkin A.S."/>
            <person name="Torralba M."/>
            <person name="Methe B."/>
            <person name="Sutton G.G."/>
            <person name="Strausberg R.L."/>
            <person name="Nelson K.E."/>
        </authorList>
    </citation>
    <scope>NUCLEOTIDE SEQUENCE [LARGE SCALE GENOMIC DNA]</scope>
    <source>
        <strain evidence="1 2">RM3268</strain>
    </source>
</reference>
<protein>
    <submittedName>
        <fullName evidence="1">Uncharacterized protein</fullName>
    </submittedName>
</protein>
<name>C8PK19_9BACT</name>
<evidence type="ECO:0000313" key="1">
    <source>
        <dbReference type="EMBL" id="EEV17274.1"/>
    </source>
</evidence>
<evidence type="ECO:0000313" key="2">
    <source>
        <dbReference type="Proteomes" id="UP000005709"/>
    </source>
</evidence>
<gene>
    <name evidence="1" type="ORF">CAMGR0001_1570</name>
</gene>
<organism evidence="1 2">
    <name type="scientific">Campylobacter gracilis RM3268</name>
    <dbReference type="NCBI Taxonomy" id="553220"/>
    <lineage>
        <taxon>Bacteria</taxon>
        <taxon>Pseudomonadati</taxon>
        <taxon>Campylobacterota</taxon>
        <taxon>Epsilonproteobacteria</taxon>
        <taxon>Campylobacterales</taxon>
        <taxon>Campylobacteraceae</taxon>
        <taxon>Campylobacter</taxon>
    </lineage>
</organism>